<proteinExistence type="predicted"/>
<keyword evidence="1" id="KW-0732">Signal</keyword>
<evidence type="ECO:0000256" key="1">
    <source>
        <dbReference type="SAM" id="SignalP"/>
    </source>
</evidence>
<dbReference type="Proteomes" id="UP001592582">
    <property type="component" value="Unassembled WGS sequence"/>
</dbReference>
<sequence length="464" mass="49236">MRTSLPAMAATTLLTAALALPTATAYADPTPTPTPTPADVVAAPPCRGSKTDGTMLVFVDPQFSSGLLTYGNETVTATGKVMVQEPDGTLAPYAGPWTVRAQLNGTTGKETGGNVAADGSFTVSVPVQWSSGHEPLTLAAAVNHMFFCGPSMSPDPVSEPTRVVLDRSSVADVAAWKSTTVSGILEYQAQDGIWRPAAGQPLSLLGTDVVQYATTGSDGRFSFTQTVEDTPTHWILDARDVPGWDRYLTGSSAGFDVTSILDSATLHLASAKVDAHSRLSVSVSADSTNATVPGNVLYLQQSANGRTSWTTVERIPAKPLPYGRIVTLAVTNPHGYWRLYSPAGAHFPAVYSNTVHTAVNAMELTGGRPNHTTVRRNSSVSFSGHLYQQGATGPWNPVARSYVTLLFRPLGQKTWQSRGRVRTDSHGAFRISGKATTGGTWMVAWYTPDSSHVDTQGPQTYVHA</sequence>
<protein>
    <recommendedName>
        <fullName evidence="4">Htaa protein</fullName>
    </recommendedName>
</protein>
<evidence type="ECO:0008006" key="4">
    <source>
        <dbReference type="Google" id="ProtNLM"/>
    </source>
</evidence>
<evidence type="ECO:0000313" key="2">
    <source>
        <dbReference type="EMBL" id="MFC1410274.1"/>
    </source>
</evidence>
<reference evidence="2 3" key="1">
    <citation type="submission" date="2024-09" db="EMBL/GenBank/DDBJ databases">
        <authorList>
            <person name="Lee S.D."/>
        </authorList>
    </citation>
    <scope>NUCLEOTIDE SEQUENCE [LARGE SCALE GENOMIC DNA]</scope>
    <source>
        <strain evidence="2 3">N1-1</strain>
    </source>
</reference>
<gene>
    <name evidence="2" type="ORF">ACEZDG_13455</name>
</gene>
<name>A0ABV6V963_9ACTN</name>
<dbReference type="RefSeq" id="WP_380507629.1">
    <property type="nucleotide sequence ID" value="NZ_JBHEZX010000005.1"/>
</dbReference>
<evidence type="ECO:0000313" key="3">
    <source>
        <dbReference type="Proteomes" id="UP001592582"/>
    </source>
</evidence>
<accession>A0ABV6V963</accession>
<organism evidence="2 3">
    <name type="scientific">Streptacidiphilus alkalitolerans</name>
    <dbReference type="NCBI Taxonomy" id="3342712"/>
    <lineage>
        <taxon>Bacteria</taxon>
        <taxon>Bacillati</taxon>
        <taxon>Actinomycetota</taxon>
        <taxon>Actinomycetes</taxon>
        <taxon>Kitasatosporales</taxon>
        <taxon>Streptomycetaceae</taxon>
        <taxon>Streptacidiphilus</taxon>
    </lineage>
</organism>
<feature type="chain" id="PRO_5045612566" description="Htaa protein" evidence="1">
    <location>
        <begin position="28"/>
        <end position="464"/>
    </location>
</feature>
<keyword evidence="3" id="KW-1185">Reference proteome</keyword>
<feature type="signal peptide" evidence="1">
    <location>
        <begin position="1"/>
        <end position="27"/>
    </location>
</feature>
<comment type="caution">
    <text evidence="2">The sequence shown here is derived from an EMBL/GenBank/DDBJ whole genome shotgun (WGS) entry which is preliminary data.</text>
</comment>
<dbReference type="EMBL" id="JBHEZX010000005">
    <property type="protein sequence ID" value="MFC1410274.1"/>
    <property type="molecule type" value="Genomic_DNA"/>
</dbReference>